<dbReference type="InterPro" id="IPR001100">
    <property type="entry name" value="Pyr_nuc-diS_OxRdtase"/>
</dbReference>
<dbReference type="Pfam" id="PF07992">
    <property type="entry name" value="Pyr_redox_2"/>
    <property type="match status" value="1"/>
</dbReference>
<evidence type="ECO:0000256" key="1">
    <source>
        <dbReference type="ARBA" id="ARBA00007532"/>
    </source>
</evidence>
<accession>A0A5C6Q1V6</accession>
<dbReference type="SUPFAM" id="SSF55424">
    <property type="entry name" value="FAD/NAD-linked reductases, dimerisation (C-terminal) domain"/>
    <property type="match status" value="1"/>
</dbReference>
<dbReference type="GO" id="GO:0003955">
    <property type="term" value="F:NAD(P)H dehydrogenase (quinone) activity"/>
    <property type="evidence" value="ECO:0007669"/>
    <property type="project" value="TreeGrafter"/>
</dbReference>
<keyword evidence="10" id="KW-0560">Oxidoreductase</keyword>
<dbReference type="GO" id="GO:0050660">
    <property type="term" value="F:flavin adenine dinucleotide binding"/>
    <property type="evidence" value="ECO:0007669"/>
    <property type="project" value="TreeGrafter"/>
</dbReference>
<dbReference type="Proteomes" id="UP000321917">
    <property type="component" value="Unassembled WGS sequence"/>
</dbReference>
<dbReference type="Proteomes" id="UP000321525">
    <property type="component" value="Unassembled WGS sequence"/>
</dbReference>
<evidence type="ECO:0000256" key="3">
    <source>
        <dbReference type="ARBA" id="ARBA00022827"/>
    </source>
</evidence>
<feature type="binding site" evidence="5">
    <location>
        <position position="272"/>
    </location>
    <ligand>
        <name>NAD(+)</name>
        <dbReference type="ChEBI" id="CHEBI:57540"/>
    </ligand>
</feature>
<evidence type="ECO:0000313" key="10">
    <source>
        <dbReference type="EMBL" id="TWX62228.1"/>
    </source>
</evidence>
<dbReference type="PRINTS" id="PR00411">
    <property type="entry name" value="PNDRDTASEI"/>
</dbReference>
<dbReference type="PRINTS" id="PR00368">
    <property type="entry name" value="FADPNR"/>
</dbReference>
<dbReference type="PIRSF" id="PIRSF000350">
    <property type="entry name" value="Mercury_reductase_MerA"/>
    <property type="match status" value="1"/>
</dbReference>
<feature type="domain" description="FAD/NAD(P)-binding" evidence="8">
    <location>
        <begin position="10"/>
        <end position="329"/>
    </location>
</feature>
<feature type="binding site" evidence="5">
    <location>
        <position position="55"/>
    </location>
    <ligand>
        <name>FAD</name>
        <dbReference type="ChEBI" id="CHEBI:57692"/>
    </ligand>
</feature>
<gene>
    <name evidence="9" type="ORF">ESZ26_10085</name>
    <name evidence="10" type="ORF">ESZ27_18895</name>
</gene>
<evidence type="ECO:0000259" key="8">
    <source>
        <dbReference type="Pfam" id="PF07992"/>
    </source>
</evidence>
<evidence type="ECO:0000256" key="4">
    <source>
        <dbReference type="PIRSR" id="PIRSR000350-2"/>
    </source>
</evidence>
<dbReference type="EC" id="1.8.1.4" evidence="10"/>
<evidence type="ECO:0000259" key="7">
    <source>
        <dbReference type="Pfam" id="PF02852"/>
    </source>
</evidence>
<keyword evidence="5" id="KW-0520">NAD</keyword>
<evidence type="ECO:0000256" key="2">
    <source>
        <dbReference type="ARBA" id="ARBA00022630"/>
    </source>
</evidence>
<feature type="binding site" evidence="5">
    <location>
        <begin position="144"/>
        <end position="146"/>
    </location>
    <ligand>
        <name>FAD</name>
        <dbReference type="ChEBI" id="CHEBI:57692"/>
    </ligand>
</feature>
<feature type="domain" description="Pyridine nucleotide-disulphide oxidoreductase dimerisation" evidence="7">
    <location>
        <begin position="352"/>
        <end position="458"/>
    </location>
</feature>
<sequence length="484" mass="52545">MKNNQNTHVEVAIIGTGTAGMGAYREVRKHTDSIALIEGGQYGTTCARVGCMPSKLLIAPGELRHNTEKFADFGLQGKIPSVDGKAVMKRVKDERDRFVGFVNEDIDSFDEKHRIQAYASFVDDHTLSLSTGGTLTADKIIIATGSRPNIPGFFEQAKDRLITNDDVFYWDDLPKSIAVFGAGVIGLELGQALHRLGVHTHLFGVGDAVGPLSDPEVIATSLEIFKGEFPFHSNGQVKSIERNDKGVQITFKPTPDSEEVTETFDYLLAATGRKTNIDNIGIENTSLELDGRGVPIYNPMSMQCGNSHVFIAGDVNGDIPLLHEAADEGRLAGENASTFPQVFKKARKTSLGVVFSDPQIATVGMSFRALTKKLGCHFASGSVSFTGQGRSRVMLVNKGLLKVYGDKETGVLLGAEMIGPHNEHIAHLLAWVIQLRMTVSEVLQMPFYHPVIEEGLRSALRDLLFNLDMGAHPPLRCIDCGPGA</sequence>
<feature type="active site" description="Proton acceptor" evidence="4">
    <location>
        <position position="449"/>
    </location>
</feature>
<evidence type="ECO:0000256" key="5">
    <source>
        <dbReference type="PIRSR" id="PIRSR000350-3"/>
    </source>
</evidence>
<comment type="caution">
    <text evidence="10">The sequence shown here is derived from an EMBL/GenBank/DDBJ whole genome shotgun (WGS) entry which is preliminary data.</text>
</comment>
<comment type="cofactor">
    <cofactor evidence="5">
        <name>FAD</name>
        <dbReference type="ChEBI" id="CHEBI:57692"/>
    </cofactor>
    <text evidence="5">Binds 1 FAD per subunit.</text>
</comment>
<evidence type="ECO:0000313" key="9">
    <source>
        <dbReference type="EMBL" id="TWX59308.1"/>
    </source>
</evidence>
<dbReference type="PANTHER" id="PTHR43014:SF4">
    <property type="entry name" value="PYRIDINE NUCLEOTIDE-DISULFIDE OXIDOREDUCTASE RCLA-RELATED"/>
    <property type="match status" value="1"/>
</dbReference>
<dbReference type="InterPro" id="IPR036188">
    <property type="entry name" value="FAD/NAD-bd_sf"/>
</dbReference>
<evidence type="ECO:0000313" key="12">
    <source>
        <dbReference type="Proteomes" id="UP000321917"/>
    </source>
</evidence>
<dbReference type="AlphaFoldDB" id="A0A5C6Q1V6"/>
<feature type="disulfide bond" description="Redox-active" evidence="6">
    <location>
        <begin position="46"/>
        <end position="51"/>
    </location>
</feature>
<evidence type="ECO:0000256" key="6">
    <source>
        <dbReference type="PIRSR" id="PIRSR000350-4"/>
    </source>
</evidence>
<dbReference type="PANTHER" id="PTHR43014">
    <property type="entry name" value="MERCURIC REDUCTASE"/>
    <property type="match status" value="1"/>
</dbReference>
<dbReference type="EMBL" id="VOLR01000012">
    <property type="protein sequence ID" value="TWX59308.1"/>
    <property type="molecule type" value="Genomic_DNA"/>
</dbReference>
<dbReference type="InterPro" id="IPR004099">
    <property type="entry name" value="Pyr_nucl-diS_OxRdtase_dimer"/>
</dbReference>
<reference evidence="10 12" key="1">
    <citation type="submission" date="2019-07" db="EMBL/GenBank/DDBJ databases">
        <title>Genomes of sea-ice associated Colwellia species.</title>
        <authorList>
            <person name="Bowman J.P."/>
        </authorList>
    </citation>
    <scope>NUCLEOTIDE SEQUENCE [LARGE SCALE GENOMIC DNA]</scope>
    <source>
        <strain evidence="9 11">ACAM 607</strain>
        <strain evidence="10 12">IC036</strain>
    </source>
</reference>
<keyword evidence="5" id="KW-0547">Nucleotide-binding</keyword>
<dbReference type="InterPro" id="IPR023753">
    <property type="entry name" value="FAD/NAD-binding_dom"/>
</dbReference>
<dbReference type="OrthoDB" id="9800167at2"/>
<dbReference type="RefSeq" id="WP_146799504.1">
    <property type="nucleotide sequence ID" value="NZ_VOLP01000012.1"/>
</dbReference>
<evidence type="ECO:0000313" key="11">
    <source>
        <dbReference type="Proteomes" id="UP000321525"/>
    </source>
</evidence>
<keyword evidence="3 5" id="KW-0274">FAD</keyword>
<proteinExistence type="inferred from homology"/>
<dbReference type="Pfam" id="PF02852">
    <property type="entry name" value="Pyr_redox_dim"/>
    <property type="match status" value="1"/>
</dbReference>
<feature type="binding site" evidence="5">
    <location>
        <begin position="181"/>
        <end position="188"/>
    </location>
    <ligand>
        <name>NAD(+)</name>
        <dbReference type="ChEBI" id="CHEBI:57540"/>
    </ligand>
</feature>
<dbReference type="InterPro" id="IPR016156">
    <property type="entry name" value="FAD/NAD-linked_Rdtase_dimer_sf"/>
</dbReference>
<feature type="binding site" evidence="5">
    <location>
        <position position="314"/>
    </location>
    <ligand>
        <name>FAD</name>
        <dbReference type="ChEBI" id="CHEBI:57692"/>
    </ligand>
</feature>
<dbReference type="GO" id="GO:0004148">
    <property type="term" value="F:dihydrolipoyl dehydrogenase (NADH) activity"/>
    <property type="evidence" value="ECO:0007669"/>
    <property type="project" value="UniProtKB-EC"/>
</dbReference>
<organism evidence="10 12">
    <name type="scientific">Colwellia hornerae</name>
    <dbReference type="NCBI Taxonomy" id="89402"/>
    <lineage>
        <taxon>Bacteria</taxon>
        <taxon>Pseudomonadati</taxon>
        <taxon>Pseudomonadota</taxon>
        <taxon>Gammaproteobacteria</taxon>
        <taxon>Alteromonadales</taxon>
        <taxon>Colwelliaceae</taxon>
        <taxon>Colwellia</taxon>
    </lineage>
</organism>
<protein>
    <submittedName>
        <fullName evidence="10">Dihydrolipoyl dehydrogenase</fullName>
        <ecNumber evidence="10">1.8.1.4</ecNumber>
    </submittedName>
</protein>
<comment type="similarity">
    <text evidence="1">Belongs to the class-I pyridine nucleotide-disulfide oxidoreductase family.</text>
</comment>
<dbReference type="SUPFAM" id="SSF51905">
    <property type="entry name" value="FAD/NAD(P)-binding domain"/>
    <property type="match status" value="1"/>
</dbReference>
<dbReference type="Gene3D" id="3.30.390.30">
    <property type="match status" value="1"/>
</dbReference>
<keyword evidence="2" id="KW-0285">Flavoprotein</keyword>
<keyword evidence="11" id="KW-1185">Reference proteome</keyword>
<name>A0A5C6Q1V6_9GAMM</name>
<dbReference type="Gene3D" id="1.10.287.990">
    <property type="entry name" value="Fe,Mn superoxide dismutase (SOD) domain"/>
    <property type="match status" value="1"/>
</dbReference>
<dbReference type="Gene3D" id="3.50.50.60">
    <property type="entry name" value="FAD/NAD(P)-binding domain"/>
    <property type="match status" value="3"/>
</dbReference>
<dbReference type="NCBIfam" id="NF004939">
    <property type="entry name" value="PRK06292.1-1"/>
    <property type="match status" value="1"/>
</dbReference>
<dbReference type="InterPro" id="IPR036324">
    <property type="entry name" value="Mn/Fe_SOD_N_sf"/>
</dbReference>
<dbReference type="EMBL" id="VOLQ01000088">
    <property type="protein sequence ID" value="TWX62228.1"/>
    <property type="molecule type" value="Genomic_DNA"/>
</dbReference>